<sequence>MVALYPEKLLTIISIDSMEESLVASFKKYGISGYTVIRARGEGASGIQADMTGFDANIMVKVVLPLERLQPLLESLERKIRKGHHLTVFVADVQVITPDKFTRSLR</sequence>
<dbReference type="InterPro" id="IPR002187">
    <property type="entry name" value="N-reg_PII"/>
</dbReference>
<evidence type="ECO:0000313" key="1">
    <source>
        <dbReference type="EMBL" id="ALP52256.1"/>
    </source>
</evidence>
<dbReference type="Gene3D" id="3.30.70.120">
    <property type="match status" value="1"/>
</dbReference>
<proteinExistence type="predicted"/>
<protein>
    <submittedName>
        <fullName evidence="1">Transcriptional regulator</fullName>
    </submittedName>
</protein>
<dbReference type="GO" id="GO:0030234">
    <property type="term" value="F:enzyme regulator activity"/>
    <property type="evidence" value="ECO:0007669"/>
    <property type="project" value="InterPro"/>
</dbReference>
<reference evidence="1" key="1">
    <citation type="submission" date="2015-10" db="EMBL/GenBank/DDBJ databases">
        <title>Description of Candidatus Tenderia electrophaga gen. nov, sp. nov., an Uncultivated Electroautotroph from a Biocathode Enrichment.</title>
        <authorList>
            <person name="Eddie B.J."/>
            <person name="Malanoski A.P."/>
            <person name="Wang Z."/>
            <person name="Hall R.J."/>
            <person name="Oh S.D."/>
            <person name="Heiner C."/>
            <person name="Lin B."/>
            <person name="Strycharz-Glaven S.M."/>
        </authorList>
    </citation>
    <scope>NUCLEOTIDE SEQUENCE [LARGE SCALE GENOMIC DNA]</scope>
    <source>
        <strain evidence="1">NRL1</strain>
    </source>
</reference>
<evidence type="ECO:0000313" key="2">
    <source>
        <dbReference type="Proteomes" id="UP000055136"/>
    </source>
</evidence>
<organism evidence="1 2">
    <name type="scientific">Candidatus Tenderia electrophaga</name>
    <dbReference type="NCBI Taxonomy" id="1748243"/>
    <lineage>
        <taxon>Bacteria</taxon>
        <taxon>Pseudomonadati</taxon>
        <taxon>Pseudomonadota</taxon>
        <taxon>Gammaproteobacteria</taxon>
        <taxon>Candidatus Tenderiales</taxon>
        <taxon>Candidatus Tenderiaceae</taxon>
        <taxon>Candidatus Tenderia</taxon>
    </lineage>
</organism>
<dbReference type="AlphaFoldDB" id="A0A0S2TAT3"/>
<dbReference type="Proteomes" id="UP000055136">
    <property type="component" value="Chromosome"/>
</dbReference>
<dbReference type="EMBL" id="CP013099">
    <property type="protein sequence ID" value="ALP52256.1"/>
    <property type="molecule type" value="Genomic_DNA"/>
</dbReference>
<dbReference type="InterPro" id="IPR011322">
    <property type="entry name" value="N-reg_PII-like_a/b"/>
</dbReference>
<dbReference type="InterPro" id="IPR015867">
    <property type="entry name" value="N-reg_PII/ATP_PRibTrfase_C"/>
</dbReference>
<keyword evidence="2" id="KW-1185">Reference proteome</keyword>
<dbReference type="GO" id="GO:0006808">
    <property type="term" value="P:regulation of nitrogen utilization"/>
    <property type="evidence" value="ECO:0007669"/>
    <property type="project" value="InterPro"/>
</dbReference>
<dbReference type="SUPFAM" id="SSF54913">
    <property type="entry name" value="GlnB-like"/>
    <property type="match status" value="1"/>
</dbReference>
<dbReference type="Pfam" id="PF00543">
    <property type="entry name" value="P-II"/>
    <property type="match status" value="1"/>
</dbReference>
<dbReference type="KEGG" id="tee:Tel_03350"/>
<name>A0A0S2TAT3_9GAMM</name>
<dbReference type="STRING" id="1748243.Tel_03350"/>
<accession>A0A0S2TAT3</accession>
<gene>
    <name evidence="1" type="ORF">Tel_03350</name>
</gene>